<sequence>MHMAQNSAKDSRGGDAQSGLNMVCFLIPATGGRMSICALIDPQTSREEVKASPSSLSLSSHLLLCDWPGGVLSEYAAPVESRPWSPAP</sequence>
<reference evidence="1" key="1">
    <citation type="journal article" date="2023" name="Science">
        <title>Genome structures resolve the early diversification of teleost fishes.</title>
        <authorList>
            <person name="Parey E."/>
            <person name="Louis A."/>
            <person name="Montfort J."/>
            <person name="Bouchez O."/>
            <person name="Roques C."/>
            <person name="Iampietro C."/>
            <person name="Lluch J."/>
            <person name="Castinel A."/>
            <person name="Donnadieu C."/>
            <person name="Desvignes T."/>
            <person name="Floi Bucao C."/>
            <person name="Jouanno E."/>
            <person name="Wen M."/>
            <person name="Mejri S."/>
            <person name="Dirks R."/>
            <person name="Jansen H."/>
            <person name="Henkel C."/>
            <person name="Chen W.J."/>
            <person name="Zahm M."/>
            <person name="Cabau C."/>
            <person name="Klopp C."/>
            <person name="Thompson A.W."/>
            <person name="Robinson-Rechavi M."/>
            <person name="Braasch I."/>
            <person name="Lecointre G."/>
            <person name="Bobe J."/>
            <person name="Postlethwait J.H."/>
            <person name="Berthelot C."/>
            <person name="Roest Crollius H."/>
            <person name="Guiguen Y."/>
        </authorList>
    </citation>
    <scope>NUCLEOTIDE SEQUENCE</scope>
    <source>
        <strain evidence="1">WJC10195</strain>
    </source>
</reference>
<accession>A0A9Q1FUR1</accession>
<dbReference type="Proteomes" id="UP001152622">
    <property type="component" value="Chromosome 3"/>
</dbReference>
<dbReference type="EMBL" id="JAINUF010000003">
    <property type="protein sequence ID" value="KAJ8368015.1"/>
    <property type="molecule type" value="Genomic_DNA"/>
</dbReference>
<organism evidence="1 2">
    <name type="scientific">Synaphobranchus kaupii</name>
    <name type="common">Kaup's arrowtooth eel</name>
    <dbReference type="NCBI Taxonomy" id="118154"/>
    <lineage>
        <taxon>Eukaryota</taxon>
        <taxon>Metazoa</taxon>
        <taxon>Chordata</taxon>
        <taxon>Craniata</taxon>
        <taxon>Vertebrata</taxon>
        <taxon>Euteleostomi</taxon>
        <taxon>Actinopterygii</taxon>
        <taxon>Neopterygii</taxon>
        <taxon>Teleostei</taxon>
        <taxon>Anguilliformes</taxon>
        <taxon>Synaphobranchidae</taxon>
        <taxon>Synaphobranchus</taxon>
    </lineage>
</organism>
<dbReference type="AlphaFoldDB" id="A0A9Q1FUR1"/>
<gene>
    <name evidence="1" type="ORF">SKAU_G00080430</name>
</gene>
<evidence type="ECO:0000313" key="1">
    <source>
        <dbReference type="EMBL" id="KAJ8368015.1"/>
    </source>
</evidence>
<proteinExistence type="predicted"/>
<evidence type="ECO:0000313" key="2">
    <source>
        <dbReference type="Proteomes" id="UP001152622"/>
    </source>
</evidence>
<comment type="caution">
    <text evidence="1">The sequence shown here is derived from an EMBL/GenBank/DDBJ whole genome shotgun (WGS) entry which is preliminary data.</text>
</comment>
<protein>
    <submittedName>
        <fullName evidence="1">Uncharacterized protein</fullName>
    </submittedName>
</protein>
<keyword evidence="2" id="KW-1185">Reference proteome</keyword>
<name>A0A9Q1FUR1_SYNKA</name>